<dbReference type="RefSeq" id="WP_244626290.1">
    <property type="nucleotide sequence ID" value="NZ_CP042905.2"/>
</dbReference>
<name>A0A5B9D5F8_9ARCH</name>
<dbReference type="AlphaFoldDB" id="A0A5B9D5F8"/>
<dbReference type="EMBL" id="CP042905">
    <property type="protein sequence ID" value="QEE14292.1"/>
    <property type="molecule type" value="Genomic_DNA"/>
</dbReference>
<evidence type="ECO:0000313" key="1">
    <source>
        <dbReference type="EMBL" id="QEE14292.1"/>
    </source>
</evidence>
<dbReference type="SUPFAM" id="SSF53335">
    <property type="entry name" value="S-adenosyl-L-methionine-dependent methyltransferases"/>
    <property type="match status" value="1"/>
</dbReference>
<keyword evidence="2" id="KW-1185">Reference proteome</keyword>
<organism evidence="1 2">
    <name type="scientific">Promethearchaeum syntrophicum</name>
    <dbReference type="NCBI Taxonomy" id="2594042"/>
    <lineage>
        <taxon>Archaea</taxon>
        <taxon>Promethearchaeati</taxon>
        <taxon>Promethearchaeota</taxon>
        <taxon>Promethearchaeia</taxon>
        <taxon>Promethearchaeales</taxon>
        <taxon>Promethearchaeaceae</taxon>
        <taxon>Promethearchaeum</taxon>
    </lineage>
</organism>
<dbReference type="EC" id="2.1.1.-" evidence="1"/>
<dbReference type="CDD" id="cd02440">
    <property type="entry name" value="AdoMet_MTases"/>
    <property type="match status" value="1"/>
</dbReference>
<dbReference type="InterPro" id="IPR029063">
    <property type="entry name" value="SAM-dependent_MTases_sf"/>
</dbReference>
<reference evidence="1 2" key="1">
    <citation type="journal article" date="2020" name="Nature">
        <title>Isolation of an archaeon at the prokaryote-eukaryote interface.</title>
        <authorList>
            <person name="Imachi H."/>
            <person name="Nobu M.K."/>
            <person name="Nakahara N."/>
            <person name="Morono Y."/>
            <person name="Ogawara M."/>
            <person name="Takaki Y."/>
            <person name="Takano Y."/>
            <person name="Uematsu K."/>
            <person name="Ikuta T."/>
            <person name="Ito M."/>
            <person name="Matsui Y."/>
            <person name="Miyazaki M."/>
            <person name="Murata K."/>
            <person name="Saito Y."/>
            <person name="Sakai S."/>
            <person name="Song C."/>
            <person name="Tasumi E."/>
            <person name="Yamanaka Y."/>
            <person name="Yamaguchi T."/>
            <person name="Kamagata Y."/>
            <person name="Tamaki H."/>
            <person name="Takai K."/>
        </authorList>
    </citation>
    <scope>NUCLEOTIDE SEQUENCE [LARGE SCALE GENOMIC DNA]</scope>
    <source>
        <strain evidence="1 2">MK-D1</strain>
    </source>
</reference>
<sequence>MIEIANQRINPEISENIIFIKSDISQGFDYDDNTFDIVLCLDSPLSFCYDNYIEVIKELIRISKSKIILCVVNKYGVILEDAGGFDLEYFGKLKTIKEIYRTGTLLVDEEMKKLEPGLMPSWHAFTPQELEILVRENGCQVMRISAPGTFARFMNVELLKKLILNQENYLDFLNFVEEFDKQKEILGVGAIYAGGLLLSARKNRN</sequence>
<dbReference type="GeneID" id="41328109"/>
<reference evidence="1 2" key="2">
    <citation type="journal article" date="2024" name="Int. J. Syst. Evol. Microbiol.">
        <title>Promethearchaeum syntrophicum gen. nov., sp. nov., an anaerobic, obligately syntrophic archaeon, the first isolate of the lineage 'Asgard' archaea, and proposal of the new archaeal phylum Promethearchaeota phyl. nov. and kingdom Promethearchaeati regn. nov.</title>
        <authorList>
            <person name="Imachi H."/>
            <person name="Nobu M.K."/>
            <person name="Kato S."/>
            <person name="Takaki Y."/>
            <person name="Miyazaki M."/>
            <person name="Miyata M."/>
            <person name="Ogawara M."/>
            <person name="Saito Y."/>
            <person name="Sakai S."/>
            <person name="Tahara Y.O."/>
            <person name="Takano Y."/>
            <person name="Tasumi E."/>
            <person name="Uematsu K."/>
            <person name="Yoshimura T."/>
            <person name="Itoh T."/>
            <person name="Ohkuma M."/>
            <person name="Takai K."/>
        </authorList>
    </citation>
    <scope>NUCLEOTIDE SEQUENCE [LARGE SCALE GENOMIC DNA]</scope>
    <source>
        <strain evidence="1 2">MK-D1</strain>
    </source>
</reference>
<keyword evidence="1" id="KW-0489">Methyltransferase</keyword>
<proteinExistence type="predicted"/>
<evidence type="ECO:0000313" key="2">
    <source>
        <dbReference type="Proteomes" id="UP000321408"/>
    </source>
</evidence>
<accession>A0A5B9D5F8</accession>
<dbReference type="KEGG" id="psyt:DSAG12_00103"/>
<protein>
    <submittedName>
        <fullName evidence="1">Class I SAM-dependent methyltransferase</fullName>
        <ecNumber evidence="1">2.1.1.-</ecNumber>
    </submittedName>
</protein>
<dbReference type="Proteomes" id="UP000321408">
    <property type="component" value="Chromosome"/>
</dbReference>
<gene>
    <name evidence="1" type="ORF">DSAG12_00103</name>
</gene>
<keyword evidence="1" id="KW-0808">Transferase</keyword>
<dbReference type="Gene3D" id="3.40.50.150">
    <property type="entry name" value="Vaccinia Virus protein VP39"/>
    <property type="match status" value="1"/>
</dbReference>